<proteinExistence type="predicted"/>
<dbReference type="RefSeq" id="WP_154529404.1">
    <property type="nucleotide sequence ID" value="NZ_VUNH01000011.1"/>
</dbReference>
<keyword evidence="3 6" id="KW-0812">Transmembrane</keyword>
<evidence type="ECO:0000313" key="7">
    <source>
        <dbReference type="EMBL" id="MST56321.1"/>
    </source>
</evidence>
<evidence type="ECO:0000256" key="1">
    <source>
        <dbReference type="ARBA" id="ARBA00004651"/>
    </source>
</evidence>
<feature type="transmembrane region" description="Helical" evidence="6">
    <location>
        <begin position="12"/>
        <end position="33"/>
    </location>
</feature>
<comment type="caution">
    <text evidence="7">The sequence shown here is derived from an EMBL/GenBank/DDBJ whole genome shotgun (WGS) entry which is preliminary data.</text>
</comment>
<dbReference type="PROSITE" id="PS51257">
    <property type="entry name" value="PROKAR_LIPOPROTEIN"/>
    <property type="match status" value="1"/>
</dbReference>
<feature type="transmembrane region" description="Helical" evidence="6">
    <location>
        <begin position="111"/>
        <end position="128"/>
    </location>
</feature>
<dbReference type="PANTHER" id="PTHR43652:SF2">
    <property type="entry name" value="BASIC AMINO ACID ANTIPORTER YFCC-RELATED"/>
    <property type="match status" value="1"/>
</dbReference>
<dbReference type="Pfam" id="PF03606">
    <property type="entry name" value="DcuC"/>
    <property type="match status" value="1"/>
</dbReference>
<dbReference type="AlphaFoldDB" id="A0A6L5YDI3"/>
<feature type="transmembrane region" description="Helical" evidence="6">
    <location>
        <begin position="195"/>
        <end position="213"/>
    </location>
</feature>
<gene>
    <name evidence="7" type="ORF">FYJ74_09790</name>
</gene>
<comment type="subcellular location">
    <subcellularLocation>
        <location evidence="1">Cell membrane</location>
        <topology evidence="1">Multi-pass membrane protein</topology>
    </subcellularLocation>
</comment>
<protein>
    <submittedName>
        <fullName evidence="7">YfcC family protein</fullName>
    </submittedName>
</protein>
<evidence type="ECO:0000256" key="5">
    <source>
        <dbReference type="ARBA" id="ARBA00023136"/>
    </source>
</evidence>
<sequence length="458" mass="49499">MRKEKGLKINMLAFILGILIFSCVLTYLIPAGVFDIDKATKQLIPGTFHYVAQTPVSLWQALCNIFNGMVKSAKVMSIVIFMGGALKVIINTGAVEEFLNWAIYRLQKRGVAVIVPMMVILFSLLSAYGGNDSFFTFTVIGVAVAARMGLDPIAGISMTYFATAVGFGGALKGRTLVAQGLADVPLYSGAGCRTIWLFVMTAIAVLYSLHYCMKIKRDPSKSYMGDTEWLDSKSSVAIEEVRFNLSSLVVIIVTAGSFVLSAVMGVLKGWNYPQQVAVLMVASTLCGLIRRESVIKICDDFAEGCRSMGFVAFIIGLGSAIAITMTQGNILHTMVNAVAAPLMNVSKGLGTVAMFWFNWFFNFFIISGSGQAAVVMPIMNPVADALSINRQVAVSAFVYGDAFTNMLFPTSASLLGALAIANVPLKKWLKFVLPFLIILSAATSVFLFYLTEIGWTGM</sequence>
<keyword evidence="2" id="KW-1003">Cell membrane</keyword>
<feature type="transmembrane region" description="Helical" evidence="6">
    <location>
        <begin position="75"/>
        <end position="99"/>
    </location>
</feature>
<feature type="transmembrane region" description="Helical" evidence="6">
    <location>
        <begin position="243"/>
        <end position="266"/>
    </location>
</feature>
<keyword evidence="4 6" id="KW-1133">Transmembrane helix</keyword>
<evidence type="ECO:0000256" key="6">
    <source>
        <dbReference type="SAM" id="Phobius"/>
    </source>
</evidence>
<keyword evidence="5 6" id="KW-0472">Membrane</keyword>
<dbReference type="EMBL" id="VUNH01000011">
    <property type="protein sequence ID" value="MST56321.1"/>
    <property type="molecule type" value="Genomic_DNA"/>
</dbReference>
<feature type="transmembrane region" description="Helical" evidence="6">
    <location>
        <begin position="431"/>
        <end position="450"/>
    </location>
</feature>
<dbReference type="InterPro" id="IPR018385">
    <property type="entry name" value="C4_dicarb_anaerob_car-like"/>
</dbReference>
<keyword evidence="8" id="KW-1185">Reference proteome</keyword>
<evidence type="ECO:0000256" key="3">
    <source>
        <dbReference type="ARBA" id="ARBA00022692"/>
    </source>
</evidence>
<evidence type="ECO:0000313" key="8">
    <source>
        <dbReference type="Proteomes" id="UP000473699"/>
    </source>
</evidence>
<organism evidence="7 8">
    <name type="scientific">Pyramidobacter porci</name>
    <dbReference type="NCBI Taxonomy" id="2605789"/>
    <lineage>
        <taxon>Bacteria</taxon>
        <taxon>Thermotogati</taxon>
        <taxon>Synergistota</taxon>
        <taxon>Synergistia</taxon>
        <taxon>Synergistales</taxon>
        <taxon>Dethiosulfovibrionaceae</taxon>
        <taxon>Pyramidobacter</taxon>
    </lineage>
</organism>
<feature type="transmembrane region" description="Helical" evidence="6">
    <location>
        <begin position="396"/>
        <end position="419"/>
    </location>
</feature>
<evidence type="ECO:0000256" key="2">
    <source>
        <dbReference type="ARBA" id="ARBA00022475"/>
    </source>
</evidence>
<name>A0A6L5YDI3_9BACT</name>
<evidence type="ECO:0000256" key="4">
    <source>
        <dbReference type="ARBA" id="ARBA00022989"/>
    </source>
</evidence>
<feature type="transmembrane region" description="Helical" evidence="6">
    <location>
        <begin position="157"/>
        <end position="175"/>
    </location>
</feature>
<reference evidence="7 8" key="1">
    <citation type="submission" date="2019-08" db="EMBL/GenBank/DDBJ databases">
        <title>In-depth cultivation of the pig gut microbiome towards novel bacterial diversity and tailored functional studies.</title>
        <authorList>
            <person name="Wylensek D."/>
            <person name="Hitch T.C.A."/>
            <person name="Clavel T."/>
        </authorList>
    </citation>
    <scope>NUCLEOTIDE SEQUENCE [LARGE SCALE GENOMIC DNA]</scope>
    <source>
        <strain evidence="7 8">SM-530-WT-4B</strain>
    </source>
</reference>
<dbReference type="PANTHER" id="PTHR43652">
    <property type="entry name" value="BASIC AMINO ACID ANTIPORTER YFCC-RELATED"/>
    <property type="match status" value="1"/>
</dbReference>
<dbReference type="InterPro" id="IPR051679">
    <property type="entry name" value="DASS-Related_Transporters"/>
</dbReference>
<feature type="transmembrane region" description="Helical" evidence="6">
    <location>
        <begin position="310"/>
        <end position="335"/>
    </location>
</feature>
<dbReference type="Proteomes" id="UP000473699">
    <property type="component" value="Unassembled WGS sequence"/>
</dbReference>
<feature type="transmembrane region" description="Helical" evidence="6">
    <location>
        <begin position="355"/>
        <end position="375"/>
    </location>
</feature>
<accession>A0A6L5YDI3</accession>
<dbReference type="GO" id="GO:0005886">
    <property type="term" value="C:plasma membrane"/>
    <property type="evidence" value="ECO:0007669"/>
    <property type="project" value="UniProtKB-SubCell"/>
</dbReference>